<dbReference type="PANTHER" id="PTHR11467">
    <property type="entry name" value="HISTONE H1"/>
    <property type="match status" value="1"/>
</dbReference>
<evidence type="ECO:0000256" key="2">
    <source>
        <dbReference type="ARBA" id="ARBA00023125"/>
    </source>
</evidence>
<accession>A0AAD7Q621</accession>
<comment type="subcellular location">
    <subcellularLocation>
        <location evidence="1">Nucleus</location>
    </subcellularLocation>
</comment>
<feature type="compositionally biased region" description="Basic residues" evidence="4">
    <location>
        <begin position="202"/>
        <end position="212"/>
    </location>
</feature>
<evidence type="ECO:0000256" key="1">
    <source>
        <dbReference type="ARBA" id="ARBA00004123"/>
    </source>
</evidence>
<dbReference type="InterPro" id="IPR017956">
    <property type="entry name" value="AT_hook_DNA-bd_motif"/>
</dbReference>
<comment type="caution">
    <text evidence="6">The sequence shown here is derived from an EMBL/GenBank/DDBJ whole genome shotgun (WGS) entry which is preliminary data.</text>
</comment>
<keyword evidence="7" id="KW-1185">Reference proteome</keyword>
<evidence type="ECO:0000313" key="7">
    <source>
        <dbReference type="Proteomes" id="UP001163823"/>
    </source>
</evidence>
<dbReference type="PRINTS" id="PR00929">
    <property type="entry name" value="ATHOOK"/>
</dbReference>
<dbReference type="InterPro" id="IPR036388">
    <property type="entry name" value="WH-like_DNA-bd_sf"/>
</dbReference>
<feature type="region of interest" description="Disordered" evidence="4">
    <location>
        <begin position="170"/>
        <end position="232"/>
    </location>
</feature>
<feature type="compositionally biased region" description="Basic residues" evidence="4">
    <location>
        <begin position="305"/>
        <end position="314"/>
    </location>
</feature>
<feature type="compositionally biased region" description="Low complexity" evidence="4">
    <location>
        <begin position="428"/>
        <end position="443"/>
    </location>
</feature>
<feature type="region of interest" description="Disordered" evidence="4">
    <location>
        <begin position="408"/>
        <end position="443"/>
    </location>
</feature>
<dbReference type="SMART" id="SM00526">
    <property type="entry name" value="H15"/>
    <property type="match status" value="1"/>
</dbReference>
<dbReference type="InterPro" id="IPR005818">
    <property type="entry name" value="Histone_H1/H5_H15"/>
</dbReference>
<feature type="compositionally biased region" description="Pro residues" evidence="4">
    <location>
        <begin position="137"/>
        <end position="150"/>
    </location>
</feature>
<evidence type="ECO:0000256" key="3">
    <source>
        <dbReference type="ARBA" id="ARBA00023242"/>
    </source>
</evidence>
<dbReference type="PANTHER" id="PTHR11467:SF29">
    <property type="entry name" value="OS03G0711600 PROTEIN"/>
    <property type="match status" value="1"/>
</dbReference>
<feature type="domain" description="H15" evidence="5">
    <location>
        <begin position="50"/>
        <end position="119"/>
    </location>
</feature>
<feature type="region of interest" description="Disordered" evidence="4">
    <location>
        <begin position="244"/>
        <end position="356"/>
    </location>
</feature>
<dbReference type="SMART" id="SM00384">
    <property type="entry name" value="AT_hook"/>
    <property type="match status" value="5"/>
</dbReference>
<evidence type="ECO:0000313" key="6">
    <source>
        <dbReference type="EMBL" id="KAJ7975211.1"/>
    </source>
</evidence>
<dbReference type="EMBL" id="JARAOO010000003">
    <property type="protein sequence ID" value="KAJ7975211.1"/>
    <property type="molecule type" value="Genomic_DNA"/>
</dbReference>
<dbReference type="GO" id="GO:0030261">
    <property type="term" value="P:chromosome condensation"/>
    <property type="evidence" value="ECO:0007669"/>
    <property type="project" value="TreeGrafter"/>
</dbReference>
<keyword evidence="3" id="KW-0539">Nucleus</keyword>
<feature type="compositionally biased region" description="Low complexity" evidence="4">
    <location>
        <begin position="247"/>
        <end position="266"/>
    </location>
</feature>
<dbReference type="Pfam" id="PF00538">
    <property type="entry name" value="Linker_histone"/>
    <property type="match status" value="1"/>
</dbReference>
<gene>
    <name evidence="6" type="ORF">O6P43_005169</name>
</gene>
<sequence>MDSAPIPTVTDAAPIISTVPATTPTVFPVEVNNHIAHAANATPNDAPTANHPPYAEMISTAITALKEKNGSSKKAIAKYIERVYTGLPSTHSALLTHHLKRLKNNGLLVMVKKSYQLPRSRSDPFPSQRGRGRPPKPKLQPQPQPQPQPVPVANVGQNSDQLLVSLGLMDEPTVVKRSPGRPKKTDAAGRPPGPKVGPGRSRLSKRPGRPPKPKSVSTISNGLKRRPGRPFKAQPVVIPFSVPADGAPAVPNSSVPGVPVVPNVPADSVPPKPRGRPKKNATAVPVPAAGAGPETTDNTAGVSRGRGRGRRVSSRKQQGGAAKIGGISTPKSPTGRSVGRPKKNAPSTTASAPDSPLVIHDLRRKLDYFQSKVKEAVGVLKPQLTNESSINAFTAIHELEMLATLDLNAPSRDGIQQPQPFPEPQPQPQLQLHTHPQNLPQQY</sequence>
<keyword evidence="2" id="KW-0238">DNA-binding</keyword>
<name>A0AAD7Q621_QUISA</name>
<dbReference type="AlphaFoldDB" id="A0AAD7Q621"/>
<evidence type="ECO:0000256" key="4">
    <source>
        <dbReference type="SAM" id="MobiDB-lite"/>
    </source>
</evidence>
<dbReference type="Gene3D" id="1.10.10.10">
    <property type="entry name" value="Winged helix-like DNA-binding domain superfamily/Winged helix DNA-binding domain"/>
    <property type="match status" value="1"/>
</dbReference>
<reference evidence="6" key="1">
    <citation type="journal article" date="2023" name="Science">
        <title>Elucidation of the pathway for biosynthesis of saponin adjuvants from the soapbark tree.</title>
        <authorList>
            <person name="Reed J."/>
            <person name="Orme A."/>
            <person name="El-Demerdash A."/>
            <person name="Owen C."/>
            <person name="Martin L.B.B."/>
            <person name="Misra R.C."/>
            <person name="Kikuchi S."/>
            <person name="Rejzek M."/>
            <person name="Martin A.C."/>
            <person name="Harkess A."/>
            <person name="Leebens-Mack J."/>
            <person name="Louveau T."/>
            <person name="Stephenson M.J."/>
            <person name="Osbourn A."/>
        </authorList>
    </citation>
    <scope>NUCLEOTIDE SEQUENCE</scope>
    <source>
        <strain evidence="6">S10</strain>
    </source>
</reference>
<feature type="compositionally biased region" description="Low complexity" evidence="4">
    <location>
        <begin position="281"/>
        <end position="296"/>
    </location>
</feature>
<dbReference type="PROSITE" id="PS51504">
    <property type="entry name" value="H15"/>
    <property type="match status" value="1"/>
</dbReference>
<protein>
    <submittedName>
        <fullName evidence="6">HMG-Y-related protein A</fullName>
    </submittedName>
</protein>
<dbReference type="Proteomes" id="UP001163823">
    <property type="component" value="Chromosome 3"/>
</dbReference>
<proteinExistence type="predicted"/>
<dbReference type="FunFam" id="1.10.10.10:FF:000637">
    <property type="entry name" value="Histone H1.2"/>
    <property type="match status" value="1"/>
</dbReference>
<evidence type="ECO:0000259" key="5">
    <source>
        <dbReference type="PROSITE" id="PS51504"/>
    </source>
</evidence>
<dbReference type="InterPro" id="IPR036390">
    <property type="entry name" value="WH_DNA-bd_sf"/>
</dbReference>
<dbReference type="SUPFAM" id="SSF46785">
    <property type="entry name" value="Winged helix' DNA-binding domain"/>
    <property type="match status" value="1"/>
</dbReference>
<dbReference type="KEGG" id="qsa:O6P43_005169"/>
<dbReference type="GO" id="GO:0031492">
    <property type="term" value="F:nucleosomal DNA binding"/>
    <property type="evidence" value="ECO:0007669"/>
    <property type="project" value="TreeGrafter"/>
</dbReference>
<dbReference type="GO" id="GO:0006334">
    <property type="term" value="P:nucleosome assembly"/>
    <property type="evidence" value="ECO:0007669"/>
    <property type="project" value="InterPro"/>
</dbReference>
<dbReference type="GO" id="GO:0000786">
    <property type="term" value="C:nucleosome"/>
    <property type="evidence" value="ECO:0007669"/>
    <property type="project" value="InterPro"/>
</dbReference>
<dbReference type="GO" id="GO:0045910">
    <property type="term" value="P:negative regulation of DNA recombination"/>
    <property type="evidence" value="ECO:0007669"/>
    <property type="project" value="TreeGrafter"/>
</dbReference>
<dbReference type="GO" id="GO:0005730">
    <property type="term" value="C:nucleolus"/>
    <property type="evidence" value="ECO:0007669"/>
    <property type="project" value="TreeGrafter"/>
</dbReference>
<feature type="region of interest" description="Disordered" evidence="4">
    <location>
        <begin position="114"/>
        <end position="154"/>
    </location>
</feature>
<organism evidence="6 7">
    <name type="scientific">Quillaja saponaria</name>
    <name type="common">Soap bark tree</name>
    <dbReference type="NCBI Taxonomy" id="32244"/>
    <lineage>
        <taxon>Eukaryota</taxon>
        <taxon>Viridiplantae</taxon>
        <taxon>Streptophyta</taxon>
        <taxon>Embryophyta</taxon>
        <taxon>Tracheophyta</taxon>
        <taxon>Spermatophyta</taxon>
        <taxon>Magnoliopsida</taxon>
        <taxon>eudicotyledons</taxon>
        <taxon>Gunneridae</taxon>
        <taxon>Pentapetalae</taxon>
        <taxon>rosids</taxon>
        <taxon>fabids</taxon>
        <taxon>Fabales</taxon>
        <taxon>Quillajaceae</taxon>
        <taxon>Quillaja</taxon>
    </lineage>
</organism>
<dbReference type="GO" id="GO:0003690">
    <property type="term" value="F:double-stranded DNA binding"/>
    <property type="evidence" value="ECO:0007669"/>
    <property type="project" value="TreeGrafter"/>
</dbReference>
<dbReference type="CDD" id="cd00073">
    <property type="entry name" value="H15"/>
    <property type="match status" value="1"/>
</dbReference>